<dbReference type="EMBL" id="NPDZ01000006">
    <property type="protein sequence ID" value="PJZ72990.1"/>
    <property type="molecule type" value="Genomic_DNA"/>
</dbReference>
<organism evidence="2 4">
    <name type="scientific">Leptospira perolatii</name>
    <dbReference type="NCBI Taxonomy" id="2023191"/>
    <lineage>
        <taxon>Bacteria</taxon>
        <taxon>Pseudomonadati</taxon>
        <taxon>Spirochaetota</taxon>
        <taxon>Spirochaetia</taxon>
        <taxon>Leptospirales</taxon>
        <taxon>Leptospiraceae</taxon>
        <taxon>Leptospira</taxon>
    </lineage>
</organism>
<reference evidence="3 4" key="1">
    <citation type="submission" date="2017-07" db="EMBL/GenBank/DDBJ databases">
        <title>Leptospira spp. isolated from tropical soils.</title>
        <authorList>
            <person name="Thibeaux R."/>
            <person name="Iraola G."/>
            <person name="Ferres I."/>
            <person name="Bierque E."/>
            <person name="Girault D."/>
            <person name="Soupe-Gilbert M.-E."/>
            <person name="Picardeau M."/>
            <person name="Goarant C."/>
        </authorList>
    </citation>
    <scope>NUCLEOTIDE SEQUENCE [LARGE SCALE GENOMIC DNA]</scope>
    <source>
        <strain evidence="2 4">FH1-B-B1</strain>
        <strain evidence="1 3">FH1-B-C1</strain>
    </source>
</reference>
<keyword evidence="3" id="KW-1185">Reference proteome</keyword>
<evidence type="ECO:0000313" key="2">
    <source>
        <dbReference type="EMBL" id="PJZ72990.1"/>
    </source>
</evidence>
<dbReference type="Proteomes" id="UP000231962">
    <property type="component" value="Unassembled WGS sequence"/>
</dbReference>
<name>A0A2M9ZLM7_9LEPT</name>
<dbReference type="RefSeq" id="WP_100713776.1">
    <property type="nucleotide sequence ID" value="NZ_NPDY01000007.1"/>
</dbReference>
<comment type="caution">
    <text evidence="2">The sequence shown here is derived from an EMBL/GenBank/DDBJ whole genome shotgun (WGS) entry which is preliminary data.</text>
</comment>
<proteinExistence type="predicted"/>
<dbReference type="Proteomes" id="UP000231990">
    <property type="component" value="Unassembled WGS sequence"/>
</dbReference>
<sequence>MSDILKGIIYPLFAAGIAYGFYSDYRTGGASTNYDEIEQVPKTVRENPGVYRSHYNYFLHTFRGK</sequence>
<dbReference type="AlphaFoldDB" id="A0A2M9ZLM7"/>
<gene>
    <name evidence="1" type="ORF">CH360_09425</name>
    <name evidence="2" type="ORF">CH373_10810</name>
</gene>
<evidence type="ECO:0000313" key="1">
    <source>
        <dbReference type="EMBL" id="PJZ69795.1"/>
    </source>
</evidence>
<protein>
    <submittedName>
        <fullName evidence="2">Uncharacterized protein</fullName>
    </submittedName>
</protein>
<accession>A0A2M9ZLM7</accession>
<dbReference type="EMBL" id="NPDY01000007">
    <property type="protein sequence ID" value="PJZ69795.1"/>
    <property type="molecule type" value="Genomic_DNA"/>
</dbReference>
<evidence type="ECO:0000313" key="3">
    <source>
        <dbReference type="Proteomes" id="UP000231962"/>
    </source>
</evidence>
<evidence type="ECO:0000313" key="4">
    <source>
        <dbReference type="Proteomes" id="UP000231990"/>
    </source>
</evidence>
<dbReference type="OrthoDB" id="345656at2"/>